<feature type="coiled-coil region" evidence="4">
    <location>
        <begin position="295"/>
        <end position="322"/>
    </location>
</feature>
<dbReference type="SMART" id="SM00382">
    <property type="entry name" value="AAA"/>
    <property type="match status" value="2"/>
</dbReference>
<dbReference type="PANTHER" id="PTHR19211">
    <property type="entry name" value="ATP-BINDING TRANSPORT PROTEIN-RELATED"/>
    <property type="match status" value="1"/>
</dbReference>
<dbReference type="EMBL" id="FO082263">
    <property type="protein sequence ID" value="CCO20315.1"/>
    <property type="molecule type" value="Genomic_DNA"/>
</dbReference>
<dbReference type="GO" id="GO:0016887">
    <property type="term" value="F:ATP hydrolysis activity"/>
    <property type="evidence" value="ECO:0007669"/>
    <property type="project" value="InterPro"/>
</dbReference>
<organism evidence="7 8">
    <name type="scientific">Bathycoccus prasinos</name>
    <dbReference type="NCBI Taxonomy" id="41875"/>
    <lineage>
        <taxon>Eukaryota</taxon>
        <taxon>Viridiplantae</taxon>
        <taxon>Chlorophyta</taxon>
        <taxon>Mamiellophyceae</taxon>
        <taxon>Mamiellales</taxon>
        <taxon>Bathycoccaceae</taxon>
        <taxon>Bathycoccus</taxon>
    </lineage>
</organism>
<dbReference type="InterPro" id="IPR032781">
    <property type="entry name" value="ABC_tran_Xtn"/>
</dbReference>
<evidence type="ECO:0000256" key="4">
    <source>
        <dbReference type="SAM" id="Coils"/>
    </source>
</evidence>
<dbReference type="OrthoDB" id="2110130at2759"/>
<dbReference type="GO" id="GO:0005524">
    <property type="term" value="F:ATP binding"/>
    <property type="evidence" value="ECO:0007669"/>
    <property type="project" value="UniProtKB-KW"/>
</dbReference>
<evidence type="ECO:0000259" key="6">
    <source>
        <dbReference type="PROSITE" id="PS50893"/>
    </source>
</evidence>
<feature type="coiled-coil region" evidence="4">
    <location>
        <begin position="616"/>
        <end position="723"/>
    </location>
</feature>
<dbReference type="Pfam" id="PF00005">
    <property type="entry name" value="ABC_tran"/>
    <property type="match status" value="2"/>
</dbReference>
<dbReference type="RefSeq" id="XP_007508698.1">
    <property type="nucleotide sequence ID" value="XM_007508636.1"/>
</dbReference>
<dbReference type="PANTHER" id="PTHR19211:SF133">
    <property type="entry name" value="ABC TRANSPORTER FAMILY PROTEIN"/>
    <property type="match status" value="1"/>
</dbReference>
<evidence type="ECO:0000313" key="7">
    <source>
        <dbReference type="EMBL" id="CCO20315.1"/>
    </source>
</evidence>
<dbReference type="FunFam" id="3.40.50.300:FF:000011">
    <property type="entry name" value="Putative ABC transporter ATP-binding component"/>
    <property type="match status" value="1"/>
</dbReference>
<keyword evidence="2" id="KW-0547">Nucleotide-binding</keyword>
<evidence type="ECO:0000256" key="3">
    <source>
        <dbReference type="ARBA" id="ARBA00022840"/>
    </source>
</evidence>
<feature type="domain" description="ABC transporter" evidence="6">
    <location>
        <begin position="3"/>
        <end position="268"/>
    </location>
</feature>
<dbReference type="SUPFAM" id="SSF52540">
    <property type="entry name" value="P-loop containing nucleoside triphosphate hydrolases"/>
    <property type="match status" value="2"/>
</dbReference>
<dbReference type="Gene3D" id="3.40.50.300">
    <property type="entry name" value="P-loop containing nucleotide triphosphate hydrolases"/>
    <property type="match status" value="2"/>
</dbReference>
<dbReference type="InterPro" id="IPR017871">
    <property type="entry name" value="ABC_transporter-like_CS"/>
</dbReference>
<dbReference type="Proteomes" id="UP000198341">
    <property type="component" value="Chromosome 16"/>
</dbReference>
<keyword evidence="4" id="KW-0175">Coiled coil</keyword>
<dbReference type="eggNOG" id="KOG0066">
    <property type="taxonomic scope" value="Eukaryota"/>
</dbReference>
<evidence type="ECO:0000313" key="8">
    <source>
        <dbReference type="Proteomes" id="UP000198341"/>
    </source>
</evidence>
<sequence>MCIKSIRLSRGAEDLLHMTSSDETIRCEPGDCCGLIGPNGCGKSSLLKALGGLMEHDSGECAIAPNVQLGYLEQTGTSGSTLTIYEEATSKMETLNRLKKTLFGDGGEDEEYALHASAAEEAEARAEWERVDGDNAEKRISSVLSGLGFDKKTWATQSCASLSGGWQMRVSLAKLLLSEAGECEKTGVNGGFLLLDEPTNHLDSNAKKWLQNWIKKYKGTILLVSHDEEVLRDVCTRIVEVKNKKLVSYPGSYAQYLRAKSAKAKEATKILERTGRETKKLETFINTYGAKATKAKQAKDKEKKLEKALEILKDAKIDAETAGAMNVDEAEEMNSNSSTSSSSSSGSSGSKNNNNNNISLRLADPPNTTRMYIQTKGLCVGYEGRDEPIATNATFEIERESRILICGRNGAGKSTLLKTLAKVIPPKSGELRVSEDCELGYFDQDLAQKLPLDKTGLEYVLDVARVGSGIGSKRATITDQMARSALGSLGITGTAAIDRSIGELSGGEKARVALAGFMLKPVDCLLLDEPTNHLDVNSIDAITSALRDWKGGVICVTHNPRFASRLKPTTVVRCKGGEDMREDETRAIEVELWPEGKAITAQDLYARDCEVEECSLDDDKNENDEAAQAVAQAKELEAAERKAKEKRRKEAANAPKIIDKIERAMEVLDKDIEALSEKTLACGSDVGEAMKLQKQIDEKTEKRDAYFAEWERLEELMMEVEEETAGAAAA</sequence>
<feature type="domain" description="ABC transporter" evidence="6">
    <location>
        <begin position="373"/>
        <end position="601"/>
    </location>
</feature>
<protein>
    <submittedName>
        <fullName evidence="7">ABC transporter, ATP-binding protein</fullName>
    </submittedName>
</protein>
<dbReference type="InterPro" id="IPR027417">
    <property type="entry name" value="P-loop_NTPase"/>
</dbReference>
<dbReference type="STRING" id="41875.K8F676"/>
<dbReference type="CDD" id="cd03221">
    <property type="entry name" value="ABCF_EF-3"/>
    <property type="match status" value="2"/>
</dbReference>
<feature type="region of interest" description="Disordered" evidence="5">
    <location>
        <begin position="326"/>
        <end position="366"/>
    </location>
</feature>
<dbReference type="GeneID" id="19011354"/>
<dbReference type="InterPro" id="IPR003593">
    <property type="entry name" value="AAA+_ATPase"/>
</dbReference>
<feature type="compositionally biased region" description="Low complexity" evidence="5">
    <location>
        <begin position="334"/>
        <end position="359"/>
    </location>
</feature>
<proteinExistence type="predicted"/>
<accession>K8F676</accession>
<name>K8F676_9CHLO</name>
<dbReference type="PROSITE" id="PS50893">
    <property type="entry name" value="ABC_TRANSPORTER_2"/>
    <property type="match status" value="2"/>
</dbReference>
<dbReference type="PROSITE" id="PS00211">
    <property type="entry name" value="ABC_TRANSPORTER_1"/>
    <property type="match status" value="2"/>
</dbReference>
<evidence type="ECO:0000256" key="5">
    <source>
        <dbReference type="SAM" id="MobiDB-lite"/>
    </source>
</evidence>
<dbReference type="InterPro" id="IPR003439">
    <property type="entry name" value="ABC_transporter-like_ATP-bd"/>
</dbReference>
<keyword evidence="8" id="KW-1185">Reference proteome</keyword>
<evidence type="ECO:0000256" key="2">
    <source>
        <dbReference type="ARBA" id="ARBA00022741"/>
    </source>
</evidence>
<dbReference type="Pfam" id="PF12848">
    <property type="entry name" value="ABC_tran_Xtn"/>
    <property type="match status" value="1"/>
</dbReference>
<keyword evidence="1" id="KW-0677">Repeat</keyword>
<dbReference type="KEGG" id="bpg:Bathy16g00790"/>
<keyword evidence="3 7" id="KW-0067">ATP-binding</keyword>
<dbReference type="AlphaFoldDB" id="K8F676"/>
<gene>
    <name evidence="7" type="ordered locus">Bathy16g00790</name>
</gene>
<dbReference type="InterPro" id="IPR050611">
    <property type="entry name" value="ABCF"/>
</dbReference>
<reference evidence="7 8" key="1">
    <citation type="submission" date="2011-10" db="EMBL/GenBank/DDBJ databases">
        <authorList>
            <person name="Genoscope - CEA"/>
        </authorList>
    </citation>
    <scope>NUCLEOTIDE SEQUENCE [LARGE SCALE GENOMIC DNA]</scope>
    <source>
        <strain evidence="7 8">RCC 1105</strain>
    </source>
</reference>
<evidence type="ECO:0000256" key="1">
    <source>
        <dbReference type="ARBA" id="ARBA00022737"/>
    </source>
</evidence>